<gene>
    <name evidence="1" type="ORF">ABI908_23530</name>
</gene>
<organism evidence="1 2">
    <name type="scientific">Chromobacterium phragmitis</name>
    <dbReference type="NCBI Taxonomy" id="2202141"/>
    <lineage>
        <taxon>Bacteria</taxon>
        <taxon>Pseudomonadati</taxon>
        <taxon>Pseudomonadota</taxon>
        <taxon>Betaproteobacteria</taxon>
        <taxon>Neisseriales</taxon>
        <taxon>Chromobacteriaceae</taxon>
        <taxon>Chromobacterium</taxon>
    </lineage>
</organism>
<reference evidence="1 2" key="1">
    <citation type="submission" date="2024-05" db="EMBL/GenBank/DDBJ databases">
        <authorList>
            <person name="De Oliveira J.P."/>
            <person name="Noriler S.A."/>
            <person name="De Oliveira A.G."/>
            <person name="Sipoli D.S."/>
        </authorList>
    </citation>
    <scope>NUCLEOTIDE SEQUENCE [LARGE SCALE GENOMIC DNA]</scope>
    <source>
        <strain evidence="1 2">LABIM192</strain>
    </source>
</reference>
<dbReference type="Proteomes" id="UP001462502">
    <property type="component" value="Unassembled WGS sequence"/>
</dbReference>
<protein>
    <submittedName>
        <fullName evidence="1">Uncharacterized protein</fullName>
    </submittedName>
</protein>
<dbReference type="RefSeq" id="WP_347950189.1">
    <property type="nucleotide sequence ID" value="NZ_JBDXMI010000006.1"/>
</dbReference>
<feature type="non-terminal residue" evidence="1">
    <location>
        <position position="194"/>
    </location>
</feature>
<sequence>MGLLGINGGRAPLPSGGGASFPPSGEISLRMVNERTGRAWNSAISMSDPLVKSLAGGPPTSLSGLRGKGYSFDAYIGGGQGHVLNPDTLWGHIPESLRQDRGGMSAYDFIRTRFQFIHVFITGDCTAPNVDTGAININDIPVPIYVTINPGVTVIGKGGNGGGGGNAWRWGHNPGGGGSNGGPGIITNNCPSLI</sequence>
<comment type="caution">
    <text evidence="1">The sequence shown here is derived from an EMBL/GenBank/DDBJ whole genome shotgun (WGS) entry which is preliminary data.</text>
</comment>
<accession>A0ABV0J2B2</accession>
<name>A0ABV0J2B2_9NEIS</name>
<evidence type="ECO:0000313" key="2">
    <source>
        <dbReference type="Proteomes" id="UP001462502"/>
    </source>
</evidence>
<keyword evidence="2" id="KW-1185">Reference proteome</keyword>
<proteinExistence type="predicted"/>
<dbReference type="EMBL" id="JBDXMI010000006">
    <property type="protein sequence ID" value="MEO9387069.1"/>
    <property type="molecule type" value="Genomic_DNA"/>
</dbReference>
<evidence type="ECO:0000313" key="1">
    <source>
        <dbReference type="EMBL" id="MEO9387069.1"/>
    </source>
</evidence>